<gene>
    <name evidence="1" type="primary">AVEN_76141_1</name>
    <name evidence="1" type="ORF">CEXT_724721</name>
</gene>
<dbReference type="EMBL" id="BPLR01006680">
    <property type="protein sequence ID" value="GIY11679.1"/>
    <property type="molecule type" value="Genomic_DNA"/>
</dbReference>
<accession>A0AAV4QTS6</accession>
<evidence type="ECO:0000313" key="1">
    <source>
        <dbReference type="EMBL" id="GIY11679.1"/>
    </source>
</evidence>
<comment type="caution">
    <text evidence="1">The sequence shown here is derived from an EMBL/GenBank/DDBJ whole genome shotgun (WGS) entry which is preliminary data.</text>
</comment>
<keyword evidence="2" id="KW-1185">Reference proteome</keyword>
<organism evidence="1 2">
    <name type="scientific">Caerostris extrusa</name>
    <name type="common">Bark spider</name>
    <name type="synonym">Caerostris bankana</name>
    <dbReference type="NCBI Taxonomy" id="172846"/>
    <lineage>
        <taxon>Eukaryota</taxon>
        <taxon>Metazoa</taxon>
        <taxon>Ecdysozoa</taxon>
        <taxon>Arthropoda</taxon>
        <taxon>Chelicerata</taxon>
        <taxon>Arachnida</taxon>
        <taxon>Araneae</taxon>
        <taxon>Araneomorphae</taxon>
        <taxon>Entelegynae</taxon>
        <taxon>Araneoidea</taxon>
        <taxon>Araneidae</taxon>
        <taxon>Caerostris</taxon>
    </lineage>
</organism>
<sequence length="164" mass="19464">MVSKFNKRKQELAERMKERIETEEAIGSIVLDEKTYKHTVKEIQNSFYKFKETDSWDAVFPYMKNIFLEKKEKTVAYLNTFHRFRQRYNDFVNSAKKLKDSQDSAVEEDGVYGKNKTYSPSGPPLDFLHIALLENEECQIKDPHIKIVWNNKDMKDVVMPEDTR</sequence>
<name>A0AAV4QTS6_CAEEX</name>
<dbReference type="AlphaFoldDB" id="A0AAV4QTS6"/>
<evidence type="ECO:0000313" key="2">
    <source>
        <dbReference type="Proteomes" id="UP001054945"/>
    </source>
</evidence>
<reference evidence="1 2" key="1">
    <citation type="submission" date="2021-06" db="EMBL/GenBank/DDBJ databases">
        <title>Caerostris extrusa draft genome.</title>
        <authorList>
            <person name="Kono N."/>
            <person name="Arakawa K."/>
        </authorList>
    </citation>
    <scope>NUCLEOTIDE SEQUENCE [LARGE SCALE GENOMIC DNA]</scope>
</reference>
<protein>
    <submittedName>
        <fullName evidence="1">Uncharacterized protein</fullName>
    </submittedName>
</protein>
<dbReference type="Proteomes" id="UP001054945">
    <property type="component" value="Unassembled WGS sequence"/>
</dbReference>
<proteinExistence type="predicted"/>